<dbReference type="EMBL" id="CM023473">
    <property type="protein sequence ID" value="KAH7954150.1"/>
    <property type="molecule type" value="Genomic_DNA"/>
</dbReference>
<reference evidence="1" key="1">
    <citation type="submission" date="2020-05" db="EMBL/GenBank/DDBJ databases">
        <title>Large-scale comparative analyses of tick genomes elucidate their genetic diversity and vector capacities.</title>
        <authorList>
            <person name="Jia N."/>
            <person name="Wang J."/>
            <person name="Shi W."/>
            <person name="Du L."/>
            <person name="Sun Y."/>
            <person name="Zhan W."/>
            <person name="Jiang J."/>
            <person name="Wang Q."/>
            <person name="Zhang B."/>
            <person name="Ji P."/>
            <person name="Sakyi L.B."/>
            <person name="Cui X."/>
            <person name="Yuan T."/>
            <person name="Jiang B."/>
            <person name="Yang W."/>
            <person name="Lam T.T.-Y."/>
            <person name="Chang Q."/>
            <person name="Ding S."/>
            <person name="Wang X."/>
            <person name="Zhu J."/>
            <person name="Ruan X."/>
            <person name="Zhao L."/>
            <person name="Wei J."/>
            <person name="Que T."/>
            <person name="Du C."/>
            <person name="Cheng J."/>
            <person name="Dai P."/>
            <person name="Han X."/>
            <person name="Huang E."/>
            <person name="Gao Y."/>
            <person name="Liu J."/>
            <person name="Shao H."/>
            <person name="Ye R."/>
            <person name="Li L."/>
            <person name="Wei W."/>
            <person name="Wang X."/>
            <person name="Wang C."/>
            <person name="Yang T."/>
            <person name="Huo Q."/>
            <person name="Li W."/>
            <person name="Guo W."/>
            <person name="Chen H."/>
            <person name="Zhou L."/>
            <person name="Ni X."/>
            <person name="Tian J."/>
            <person name="Zhou Y."/>
            <person name="Sheng Y."/>
            <person name="Liu T."/>
            <person name="Pan Y."/>
            <person name="Xia L."/>
            <person name="Li J."/>
            <person name="Zhao F."/>
            <person name="Cao W."/>
        </authorList>
    </citation>
    <scope>NUCLEOTIDE SEQUENCE</scope>
    <source>
        <strain evidence="1">Dsil-2018</strain>
    </source>
</reference>
<sequence>MTDADAISAKAQRQEHRRSSIEDGGLGIGALSLVWFYGFVVGCPIGLTGLAFYAYLSPAAAKDTPPRPKPKPEAVCYSPSCLATAELLRDNLNPLVGPCDDFQGHVCSRYAGPLPSLLLNELSSVQSRAVASLRNMDESVQGARRKAADMFRACERRHRDRSKQHEVLHEFMARLRLSISDPPPVGSLSTPDGLLKLHVELAFVYELSGLFFLRPAMPRSIRMAADLSFMRASDSYPTPDLFFEDMMYVNGHHNPELAKKGLALHNTMTLAVATATRQRDDSTSGRAPYFVKVLEVSFGGVSAGAFAAAVEEKTPYKRDSHVELDPVIPGVLEVVWKRVTIADLYHWTSWHVLEECATHVDPFIASNTDNEALSAMCIKRVYLVLGPPAAAVEFFRLVTPEVQDRVSRLIRSVAECLATKASRWVREFDVQPVVGFSPSANTVQTLDSRYASIPAGNGSSFLADWIRAAEVRSRKVSPEDAHVDELQVDVSVSPEGHVVVPALFVTSRLFSTDGPSAVDYGGLGHIVTRSMIRRCRTTYRLFSTREDDVEQLPCVGEALAGVRCRLLLRLPAARLVGTGGMLTIHEGFDVLWSSHVMFDAFNHGYTVAAAVLNALDCGAHVTTVTLGTAVLVVSAASGFRVFAAVVMDAGRVGAASLVSSAVALEAGAEDVFYAKATVSLSTAGSVVAAANGLRIGTAPIVTACLVVWTACPVASTLLPRAHPKSPAVASPQPTTSRGSISEALMDLQPDISHHRCKVQPNSHRRVLHQGDADKSQTVL</sequence>
<evidence type="ECO:0000313" key="1">
    <source>
        <dbReference type="EMBL" id="KAH7954150.1"/>
    </source>
</evidence>
<comment type="caution">
    <text evidence="1">The sequence shown here is derived from an EMBL/GenBank/DDBJ whole genome shotgun (WGS) entry which is preliminary data.</text>
</comment>
<gene>
    <name evidence="1" type="ORF">HPB49_016050</name>
</gene>
<proteinExistence type="predicted"/>
<dbReference type="Proteomes" id="UP000821865">
    <property type="component" value="Chromosome 4"/>
</dbReference>
<organism evidence="1 2">
    <name type="scientific">Dermacentor silvarum</name>
    <name type="common">Tick</name>
    <dbReference type="NCBI Taxonomy" id="543639"/>
    <lineage>
        <taxon>Eukaryota</taxon>
        <taxon>Metazoa</taxon>
        <taxon>Ecdysozoa</taxon>
        <taxon>Arthropoda</taxon>
        <taxon>Chelicerata</taxon>
        <taxon>Arachnida</taxon>
        <taxon>Acari</taxon>
        <taxon>Parasitiformes</taxon>
        <taxon>Ixodida</taxon>
        <taxon>Ixodoidea</taxon>
        <taxon>Ixodidae</taxon>
        <taxon>Rhipicephalinae</taxon>
        <taxon>Dermacentor</taxon>
    </lineage>
</organism>
<name>A0ACB8CYC0_DERSI</name>
<accession>A0ACB8CYC0</accession>
<keyword evidence="2" id="KW-1185">Reference proteome</keyword>
<evidence type="ECO:0000313" key="2">
    <source>
        <dbReference type="Proteomes" id="UP000821865"/>
    </source>
</evidence>
<protein>
    <submittedName>
        <fullName evidence="1">Uncharacterized protein</fullName>
    </submittedName>
</protein>